<evidence type="ECO:0000313" key="2">
    <source>
        <dbReference type="Proteomes" id="UP000604475"/>
    </source>
</evidence>
<organism evidence="1 2">
    <name type="scientific">Frankia nepalensis</name>
    <dbReference type="NCBI Taxonomy" id="1836974"/>
    <lineage>
        <taxon>Bacteria</taxon>
        <taxon>Bacillati</taxon>
        <taxon>Actinomycetota</taxon>
        <taxon>Actinomycetes</taxon>
        <taxon>Frankiales</taxon>
        <taxon>Frankiaceae</taxon>
        <taxon>Frankia</taxon>
    </lineage>
</organism>
<dbReference type="Proteomes" id="UP000604475">
    <property type="component" value="Unassembled WGS sequence"/>
</dbReference>
<dbReference type="SUPFAM" id="SSF54593">
    <property type="entry name" value="Glyoxalase/Bleomycin resistance protein/Dihydroxybiphenyl dioxygenase"/>
    <property type="match status" value="1"/>
</dbReference>
<dbReference type="InterPro" id="IPR029068">
    <property type="entry name" value="Glyas_Bleomycin-R_OHBP_Dase"/>
</dbReference>
<name>A0A937RSD1_9ACTN</name>
<evidence type="ECO:0000313" key="1">
    <source>
        <dbReference type="EMBL" id="MBL7631061.1"/>
    </source>
</evidence>
<accession>A0A937RSD1</accession>
<reference evidence="1" key="1">
    <citation type="submission" date="2020-12" db="EMBL/GenBank/DDBJ databases">
        <title>Genomic characterization of non-nitrogen-fixing Frankia strains.</title>
        <authorList>
            <person name="Carlos-Shanley C."/>
            <person name="Guerra T."/>
            <person name="Hahn D."/>
        </authorList>
    </citation>
    <scope>NUCLEOTIDE SEQUENCE</scope>
    <source>
        <strain evidence="1">CN6</strain>
    </source>
</reference>
<dbReference type="Pfam" id="PF13669">
    <property type="entry name" value="Glyoxalase_4"/>
    <property type="match status" value="1"/>
</dbReference>
<dbReference type="Gene3D" id="3.10.180.10">
    <property type="entry name" value="2,3-Dihydroxybiphenyl 1,2-Dioxygenase, domain 1"/>
    <property type="match status" value="1"/>
</dbReference>
<dbReference type="EMBL" id="JAEACQ010000259">
    <property type="protein sequence ID" value="MBL7631061.1"/>
    <property type="molecule type" value="Genomic_DNA"/>
</dbReference>
<comment type="caution">
    <text evidence="1">The sequence shown here is derived from an EMBL/GenBank/DDBJ whole genome shotgun (WGS) entry which is preliminary data.</text>
</comment>
<proteinExistence type="predicted"/>
<dbReference type="AlphaFoldDB" id="A0A937RSD1"/>
<gene>
    <name evidence="1" type="ORF">I7412_28660</name>
</gene>
<keyword evidence="2" id="KW-1185">Reference proteome</keyword>
<protein>
    <submittedName>
        <fullName evidence="1">VOC family protein</fullName>
    </submittedName>
</protein>
<sequence>MTEMPSRLFPPGLFPPRLFEQPWPEGEYGLFQLGFVVDDVVAAATRWATVYGVGPFHVLPPVEQVCTYRGASSGINLQVGVAQAGPAQIELIQQRCDRPSIFRELAVTGQAGFHQLCTVTADYDGKRAFYSGLGYELACELTSADGIRVGYFDTVADFGFFTEVVEQTPRFLRQLANVAATCAQWDGTDPVRLLTRDGYRVP</sequence>